<dbReference type="Pfam" id="PF03918">
    <property type="entry name" value="CcmH"/>
    <property type="match status" value="1"/>
</dbReference>
<keyword evidence="5" id="KW-0201">Cytochrome c-type biogenesis</keyword>
<evidence type="ECO:0000256" key="8">
    <source>
        <dbReference type="SAM" id="MobiDB-lite"/>
    </source>
</evidence>
<keyword evidence="7" id="KW-0472">Membrane</keyword>
<evidence type="ECO:0000256" key="7">
    <source>
        <dbReference type="RuleBase" id="RU364112"/>
    </source>
</evidence>
<keyword evidence="3 7" id="KW-0479">Metal-binding</keyword>
<feature type="region of interest" description="Disordered" evidence="8">
    <location>
        <begin position="153"/>
        <end position="175"/>
    </location>
</feature>
<evidence type="ECO:0000256" key="2">
    <source>
        <dbReference type="ARBA" id="ARBA00022617"/>
    </source>
</evidence>
<name>A0A2T3JRF3_9GAMM</name>
<dbReference type="RefSeq" id="WP_107241100.1">
    <property type="nucleotide sequence ID" value="NZ_PYMJ01000001.1"/>
</dbReference>
<dbReference type="Gene3D" id="1.10.8.640">
    <property type="entry name" value="Cytochrome C biogenesis protein"/>
    <property type="match status" value="1"/>
</dbReference>
<keyword evidence="4 7" id="KW-0732">Signal</keyword>
<dbReference type="Proteomes" id="UP000240987">
    <property type="component" value="Unassembled WGS sequence"/>
</dbReference>
<dbReference type="FunFam" id="1.10.8.640:FF:000001">
    <property type="entry name" value="Cytochrome c-type biogenesis protein"/>
    <property type="match status" value="1"/>
</dbReference>
<protein>
    <recommendedName>
        <fullName evidence="7">Cytochrome c-type biogenesis protein</fullName>
    </recommendedName>
</protein>
<evidence type="ECO:0000259" key="9">
    <source>
        <dbReference type="Pfam" id="PF03918"/>
    </source>
</evidence>
<dbReference type="CDD" id="cd16378">
    <property type="entry name" value="CcmH_N"/>
    <property type="match status" value="1"/>
</dbReference>
<evidence type="ECO:0000313" key="11">
    <source>
        <dbReference type="Proteomes" id="UP000240987"/>
    </source>
</evidence>
<dbReference type="InterPro" id="IPR005616">
    <property type="entry name" value="CcmH/CycL/Ccl2/NrfF_N"/>
</dbReference>
<gene>
    <name evidence="10" type="ORF">C9J12_01585</name>
</gene>
<evidence type="ECO:0000256" key="5">
    <source>
        <dbReference type="ARBA" id="ARBA00022748"/>
    </source>
</evidence>
<feature type="transmembrane region" description="Helical" evidence="7">
    <location>
        <begin position="108"/>
        <end position="127"/>
    </location>
</feature>
<dbReference type="EMBL" id="PYMJ01000001">
    <property type="protein sequence ID" value="PSU51659.1"/>
    <property type="molecule type" value="Genomic_DNA"/>
</dbReference>
<dbReference type="InterPro" id="IPR038297">
    <property type="entry name" value="CcmH/CycL/NrfF/Ccl2_sf"/>
</dbReference>
<comment type="function">
    <text evidence="7">Possible subunit of a heme lyase.</text>
</comment>
<keyword evidence="7" id="KW-1133">Transmembrane helix</keyword>
<feature type="domain" description="CcmH/CycL/Ccl2/NrfF N-terminal" evidence="9">
    <location>
        <begin position="14"/>
        <end position="153"/>
    </location>
</feature>
<dbReference type="AlphaFoldDB" id="A0A2T3JRF3"/>
<accession>A0A2T3JRF3</accession>
<evidence type="ECO:0000256" key="4">
    <source>
        <dbReference type="ARBA" id="ARBA00022729"/>
    </source>
</evidence>
<dbReference type="PANTHER" id="PTHR47870:SF1">
    <property type="entry name" value="CYTOCHROME C-TYPE BIOGENESIS PROTEIN CCMH"/>
    <property type="match status" value="1"/>
</dbReference>
<feature type="chain" id="PRO_5015374959" description="Cytochrome c-type biogenesis protein" evidence="7">
    <location>
        <begin position="25"/>
        <end position="175"/>
    </location>
</feature>
<proteinExistence type="inferred from homology"/>
<reference evidence="10 11" key="1">
    <citation type="submission" date="2018-01" db="EMBL/GenBank/DDBJ databases">
        <title>Whole genome sequencing of Histamine producing bacteria.</title>
        <authorList>
            <person name="Butler K."/>
        </authorList>
    </citation>
    <scope>NUCLEOTIDE SEQUENCE [LARGE SCALE GENOMIC DNA]</scope>
    <source>
        <strain evidence="10 11">JCM 12947</strain>
    </source>
</reference>
<keyword evidence="2 7" id="KW-0349">Heme</keyword>
<dbReference type="InterPro" id="IPR051263">
    <property type="entry name" value="C-type_cytochrome_biogenesis"/>
</dbReference>
<dbReference type="GO" id="GO:0046872">
    <property type="term" value="F:metal ion binding"/>
    <property type="evidence" value="ECO:0007669"/>
    <property type="project" value="UniProtKB-KW"/>
</dbReference>
<keyword evidence="6 7" id="KW-0408">Iron</keyword>
<dbReference type="PANTHER" id="PTHR47870">
    <property type="entry name" value="CYTOCHROME C-TYPE BIOGENESIS PROTEIN CCMH"/>
    <property type="match status" value="1"/>
</dbReference>
<organism evidence="10 11">
    <name type="scientific">Photobacterium frigidiphilum</name>
    <dbReference type="NCBI Taxonomy" id="264736"/>
    <lineage>
        <taxon>Bacteria</taxon>
        <taxon>Pseudomonadati</taxon>
        <taxon>Pseudomonadota</taxon>
        <taxon>Gammaproteobacteria</taxon>
        <taxon>Vibrionales</taxon>
        <taxon>Vibrionaceae</taxon>
        <taxon>Photobacterium</taxon>
    </lineage>
</organism>
<dbReference type="GO" id="GO:0017004">
    <property type="term" value="P:cytochrome complex assembly"/>
    <property type="evidence" value="ECO:0007669"/>
    <property type="project" value="UniProtKB-KW"/>
</dbReference>
<sequence>MMKRVIAMFFAFGLIVTSALPALASIDVYKFNSAKEEKTFQDLTATLRCPKCQNNTIADSNATLAQDMRQKVFEMLEEGKSKQEVIDYMIARYGNFVTYDPPLMASTLVLWMGPFLFILVGFTVLVVRSRKTEDAKSKIKLAADEEVRLKELLNEMEQQEKADQHPQNKNGKVKS</sequence>
<feature type="signal peptide" evidence="7">
    <location>
        <begin position="1"/>
        <end position="24"/>
    </location>
</feature>
<keyword evidence="7" id="KW-0812">Transmembrane</keyword>
<evidence type="ECO:0000256" key="1">
    <source>
        <dbReference type="ARBA" id="ARBA00010342"/>
    </source>
</evidence>
<keyword evidence="11" id="KW-1185">Reference proteome</keyword>
<dbReference type="OrthoDB" id="9804975at2"/>
<evidence type="ECO:0000256" key="3">
    <source>
        <dbReference type="ARBA" id="ARBA00022723"/>
    </source>
</evidence>
<comment type="caution">
    <text evidence="10">The sequence shown here is derived from an EMBL/GenBank/DDBJ whole genome shotgun (WGS) entry which is preliminary data.</text>
</comment>
<comment type="similarity">
    <text evidence="1 7">Belongs to the CcmH/CycL/Ccl2/NrfF family.</text>
</comment>
<feature type="compositionally biased region" description="Basic and acidic residues" evidence="8">
    <location>
        <begin position="153"/>
        <end position="166"/>
    </location>
</feature>
<evidence type="ECO:0000313" key="10">
    <source>
        <dbReference type="EMBL" id="PSU51659.1"/>
    </source>
</evidence>
<dbReference type="GO" id="GO:0005886">
    <property type="term" value="C:plasma membrane"/>
    <property type="evidence" value="ECO:0007669"/>
    <property type="project" value="TreeGrafter"/>
</dbReference>
<evidence type="ECO:0000256" key="6">
    <source>
        <dbReference type="ARBA" id="ARBA00023004"/>
    </source>
</evidence>